<dbReference type="InterPro" id="IPR052390">
    <property type="entry name" value="tRNA_nt/polyA_polymerase"/>
</dbReference>
<dbReference type="AlphaFoldDB" id="A0A0G1YFN9"/>
<dbReference type="STRING" id="1619044.UY92_C0011G0078"/>
<evidence type="ECO:0000256" key="8">
    <source>
        <dbReference type="ARBA" id="ARBA00022884"/>
    </source>
</evidence>
<proteinExistence type="inferred from homology"/>
<dbReference type="Pfam" id="PF01368">
    <property type="entry name" value="DHH"/>
    <property type="match status" value="1"/>
</dbReference>
<comment type="cofactor">
    <cofactor evidence="1">
        <name>Mg(2+)</name>
        <dbReference type="ChEBI" id="CHEBI:18420"/>
    </cofactor>
</comment>
<feature type="non-terminal residue" evidence="10">
    <location>
        <position position="168"/>
    </location>
</feature>
<evidence type="ECO:0000256" key="4">
    <source>
        <dbReference type="ARBA" id="ARBA00022695"/>
    </source>
</evidence>
<dbReference type="SUPFAM" id="SSF64182">
    <property type="entry name" value="DHH phosphoesterases"/>
    <property type="match status" value="1"/>
</dbReference>
<dbReference type="PANTHER" id="PTHR47788">
    <property type="entry name" value="POLYA POLYMERASE"/>
    <property type="match status" value="1"/>
</dbReference>
<sequence length="168" mass="18018">MSRILVTSYANPDLDGTAGAIAYAEFLNQTGQTATAASFGWPRREAQYMLERFGIGPLKHIESAEEFEEIVMVDASDLKGLEGKLPPAKVIEIIDHRAAHNAALFPRAAVQIELVGAAATLVAERFMKNGVDITGSAAVLLAGAIISNTLNFQATITTDRDRAAFAWL</sequence>
<evidence type="ECO:0000259" key="9">
    <source>
        <dbReference type="Pfam" id="PF01368"/>
    </source>
</evidence>
<reference evidence="10 11" key="1">
    <citation type="journal article" date="2015" name="Nature">
        <title>rRNA introns, odd ribosomes, and small enigmatic genomes across a large radiation of phyla.</title>
        <authorList>
            <person name="Brown C.T."/>
            <person name="Hug L.A."/>
            <person name="Thomas B.C."/>
            <person name="Sharon I."/>
            <person name="Castelle C.J."/>
            <person name="Singh A."/>
            <person name="Wilkins M.J."/>
            <person name="Williams K.H."/>
            <person name="Banfield J.F."/>
        </authorList>
    </citation>
    <scope>NUCLEOTIDE SEQUENCE [LARGE SCALE GENOMIC DNA]</scope>
</reference>
<dbReference type="GO" id="GO:0008033">
    <property type="term" value="P:tRNA processing"/>
    <property type="evidence" value="ECO:0007669"/>
    <property type="project" value="UniProtKB-KW"/>
</dbReference>
<dbReference type="EMBL" id="LCRX01000011">
    <property type="protein sequence ID" value="KKW42056.1"/>
    <property type="molecule type" value="Genomic_DNA"/>
</dbReference>
<dbReference type="InterPro" id="IPR038763">
    <property type="entry name" value="DHH_sf"/>
</dbReference>
<keyword evidence="6" id="KW-0547">Nucleotide-binding</keyword>
<dbReference type="Proteomes" id="UP000033870">
    <property type="component" value="Unassembled WGS sequence"/>
</dbReference>
<dbReference type="InterPro" id="IPR001667">
    <property type="entry name" value="DDH_dom"/>
</dbReference>
<evidence type="ECO:0000256" key="3">
    <source>
        <dbReference type="ARBA" id="ARBA00022694"/>
    </source>
</evidence>
<evidence type="ECO:0000256" key="1">
    <source>
        <dbReference type="ARBA" id="ARBA00001946"/>
    </source>
</evidence>
<keyword evidence="8" id="KW-0694">RNA-binding</keyword>
<evidence type="ECO:0000256" key="5">
    <source>
        <dbReference type="ARBA" id="ARBA00022723"/>
    </source>
</evidence>
<dbReference type="Gene3D" id="3.90.1640.10">
    <property type="entry name" value="inorganic pyrophosphatase (n-terminal core)"/>
    <property type="match status" value="1"/>
</dbReference>
<comment type="caution">
    <text evidence="10">The sequence shown here is derived from an EMBL/GenBank/DDBJ whole genome shotgun (WGS) entry which is preliminary data.</text>
</comment>
<evidence type="ECO:0000313" key="10">
    <source>
        <dbReference type="EMBL" id="KKW42056.1"/>
    </source>
</evidence>
<evidence type="ECO:0000256" key="2">
    <source>
        <dbReference type="ARBA" id="ARBA00007265"/>
    </source>
</evidence>
<protein>
    <submittedName>
        <fullName evidence="10">Putative manganese-dependent inorganic pyrophosphatase</fullName>
    </submittedName>
</protein>
<name>A0A0G1YFN9_9BACT</name>
<organism evidence="10 11">
    <name type="scientific">Candidatus Magasanikbacteria bacterium GW2011_GWA2_56_11</name>
    <dbReference type="NCBI Taxonomy" id="1619044"/>
    <lineage>
        <taxon>Bacteria</taxon>
        <taxon>Candidatus Magasanikiibacteriota</taxon>
    </lineage>
</organism>
<keyword evidence="4" id="KW-0548">Nucleotidyltransferase</keyword>
<dbReference type="GO" id="GO:0016779">
    <property type="term" value="F:nucleotidyltransferase activity"/>
    <property type="evidence" value="ECO:0007669"/>
    <property type="project" value="UniProtKB-KW"/>
</dbReference>
<evidence type="ECO:0000256" key="7">
    <source>
        <dbReference type="ARBA" id="ARBA00022842"/>
    </source>
</evidence>
<dbReference type="GO" id="GO:0003723">
    <property type="term" value="F:RNA binding"/>
    <property type="evidence" value="ECO:0007669"/>
    <property type="project" value="UniProtKB-KW"/>
</dbReference>
<accession>A0A0G1YFN9</accession>
<keyword evidence="3" id="KW-0819">tRNA processing</keyword>
<dbReference type="GO" id="GO:0046872">
    <property type="term" value="F:metal ion binding"/>
    <property type="evidence" value="ECO:0007669"/>
    <property type="project" value="UniProtKB-KW"/>
</dbReference>
<dbReference type="PANTHER" id="PTHR47788:SF1">
    <property type="entry name" value="A-ADDING TRNA NUCLEOTIDYLTRANSFERASE"/>
    <property type="match status" value="1"/>
</dbReference>
<evidence type="ECO:0000313" key="11">
    <source>
        <dbReference type="Proteomes" id="UP000033870"/>
    </source>
</evidence>
<feature type="domain" description="DDH" evidence="9">
    <location>
        <begin position="3"/>
        <end position="143"/>
    </location>
</feature>
<dbReference type="GO" id="GO:0000166">
    <property type="term" value="F:nucleotide binding"/>
    <property type="evidence" value="ECO:0007669"/>
    <property type="project" value="UniProtKB-KW"/>
</dbReference>
<keyword evidence="4" id="KW-0808">Transferase</keyword>
<comment type="similarity">
    <text evidence="2">Belongs to the tRNA nucleotidyltransferase/poly(A) polymerase family.</text>
</comment>
<gene>
    <name evidence="10" type="ORF">UY92_C0011G0078</name>
</gene>
<keyword evidence="5" id="KW-0479">Metal-binding</keyword>
<evidence type="ECO:0000256" key="6">
    <source>
        <dbReference type="ARBA" id="ARBA00022741"/>
    </source>
</evidence>
<keyword evidence="7" id="KW-0460">Magnesium</keyword>